<reference evidence="1 2" key="1">
    <citation type="submission" date="2023-08" db="EMBL/GenBank/DDBJ databases">
        <title>A Necator americanus chromosomal reference genome.</title>
        <authorList>
            <person name="Ilik V."/>
            <person name="Petrzelkova K.J."/>
            <person name="Pardy F."/>
            <person name="Fuh T."/>
            <person name="Niatou-Singa F.S."/>
            <person name="Gouil Q."/>
            <person name="Baker L."/>
            <person name="Ritchie M.E."/>
            <person name="Jex A.R."/>
            <person name="Gazzola D."/>
            <person name="Li H."/>
            <person name="Toshio Fujiwara R."/>
            <person name="Zhan B."/>
            <person name="Aroian R.V."/>
            <person name="Pafco B."/>
            <person name="Schwarz E.M."/>
        </authorList>
    </citation>
    <scope>NUCLEOTIDE SEQUENCE [LARGE SCALE GENOMIC DNA]</scope>
    <source>
        <strain evidence="1 2">Aroian</strain>
        <tissue evidence="1">Whole animal</tissue>
    </source>
</reference>
<evidence type="ECO:0000313" key="2">
    <source>
        <dbReference type="Proteomes" id="UP001303046"/>
    </source>
</evidence>
<dbReference type="EMBL" id="JAVFWL010000003">
    <property type="protein sequence ID" value="KAK6739436.1"/>
    <property type="molecule type" value="Genomic_DNA"/>
</dbReference>
<gene>
    <name evidence="1" type="primary">Necator_chrIII.g8884</name>
    <name evidence="1" type="ORF">RB195_008119</name>
</gene>
<sequence length="146" mass="16980">MSCRQPRTYVQVRKALQKKDFKERRAREVLADAAEAGKSIRYARRDFANRKTALRNPRENHLRFLLCRFHHFDSHVGFVPSEGRWTCHSRGSPVRVTTCYHVGKKSWAPSPERIRSEHLEHLKNHLLVLVNTGKTLHTLLVAMQGS</sequence>
<organism evidence="1 2">
    <name type="scientific">Necator americanus</name>
    <name type="common">Human hookworm</name>
    <dbReference type="NCBI Taxonomy" id="51031"/>
    <lineage>
        <taxon>Eukaryota</taxon>
        <taxon>Metazoa</taxon>
        <taxon>Ecdysozoa</taxon>
        <taxon>Nematoda</taxon>
        <taxon>Chromadorea</taxon>
        <taxon>Rhabditida</taxon>
        <taxon>Rhabditina</taxon>
        <taxon>Rhabditomorpha</taxon>
        <taxon>Strongyloidea</taxon>
        <taxon>Ancylostomatidae</taxon>
        <taxon>Bunostominae</taxon>
        <taxon>Necator</taxon>
    </lineage>
</organism>
<name>A0ABR1CQG7_NECAM</name>
<evidence type="ECO:0000313" key="1">
    <source>
        <dbReference type="EMBL" id="KAK6739436.1"/>
    </source>
</evidence>
<dbReference type="Proteomes" id="UP001303046">
    <property type="component" value="Unassembled WGS sequence"/>
</dbReference>
<accession>A0ABR1CQG7</accession>
<keyword evidence="2" id="KW-1185">Reference proteome</keyword>
<comment type="caution">
    <text evidence="1">The sequence shown here is derived from an EMBL/GenBank/DDBJ whole genome shotgun (WGS) entry which is preliminary data.</text>
</comment>
<proteinExistence type="predicted"/>
<protein>
    <submittedName>
        <fullName evidence="1">Uncharacterized protein</fullName>
    </submittedName>
</protein>